<proteinExistence type="predicted"/>
<protein>
    <submittedName>
        <fullName evidence="2">Uncharacterized protein</fullName>
    </submittedName>
</protein>
<organism evidence="2 3">
    <name type="scientific">Psychrobacillus glaciei</name>
    <dbReference type="NCBI Taxonomy" id="2283160"/>
    <lineage>
        <taxon>Bacteria</taxon>
        <taxon>Bacillati</taxon>
        <taxon>Bacillota</taxon>
        <taxon>Bacilli</taxon>
        <taxon>Bacillales</taxon>
        <taxon>Bacillaceae</taxon>
        <taxon>Psychrobacillus</taxon>
    </lineage>
</organism>
<feature type="transmembrane region" description="Helical" evidence="1">
    <location>
        <begin position="39"/>
        <end position="58"/>
    </location>
</feature>
<dbReference type="RefSeq" id="WP_151700827.1">
    <property type="nucleotide sequence ID" value="NZ_CP031223.1"/>
</dbReference>
<keyword evidence="1" id="KW-0812">Transmembrane</keyword>
<evidence type="ECO:0000313" key="2">
    <source>
        <dbReference type="EMBL" id="QFF99929.1"/>
    </source>
</evidence>
<sequence>MFKYILLLVPIFLLTVHIWTYNGMKYRNFQYDSRLTQTVIYAIAISVIAIITSIQLFIKEKKLKK</sequence>
<dbReference type="KEGG" id="psyo:PB01_14470"/>
<accession>A0A5J6SQK1</accession>
<keyword evidence="3" id="KW-1185">Reference proteome</keyword>
<dbReference type="Proteomes" id="UP000325517">
    <property type="component" value="Chromosome"/>
</dbReference>
<reference evidence="2 3" key="1">
    <citation type="submission" date="2018-07" db="EMBL/GenBank/DDBJ databases">
        <title>Complete genome sequence of Psychrobacillus sp. PB01, isolated from iceberg, and comparative genome analysis of Psychrobacillus strains.</title>
        <authorList>
            <person name="Lee P.C."/>
        </authorList>
    </citation>
    <scope>NUCLEOTIDE SEQUENCE [LARGE SCALE GENOMIC DNA]</scope>
    <source>
        <strain evidence="2 3">PB01</strain>
    </source>
</reference>
<gene>
    <name evidence="2" type="ORF">PB01_14470</name>
</gene>
<evidence type="ECO:0000256" key="1">
    <source>
        <dbReference type="SAM" id="Phobius"/>
    </source>
</evidence>
<name>A0A5J6SQK1_9BACI</name>
<evidence type="ECO:0000313" key="3">
    <source>
        <dbReference type="Proteomes" id="UP000325517"/>
    </source>
</evidence>
<dbReference type="AlphaFoldDB" id="A0A5J6SQK1"/>
<keyword evidence="1" id="KW-0472">Membrane</keyword>
<keyword evidence="1" id="KW-1133">Transmembrane helix</keyword>
<dbReference type="EMBL" id="CP031223">
    <property type="protein sequence ID" value="QFF99929.1"/>
    <property type="molecule type" value="Genomic_DNA"/>
</dbReference>